<keyword evidence="2" id="KW-1185">Reference proteome</keyword>
<protein>
    <submittedName>
        <fullName evidence="1">Uncharacterized protein</fullName>
    </submittedName>
</protein>
<dbReference type="Proteomes" id="UP001396898">
    <property type="component" value="Unassembled WGS sequence"/>
</dbReference>
<dbReference type="EMBL" id="JAQQWI010000017">
    <property type="protein sequence ID" value="KAK8005973.1"/>
    <property type="molecule type" value="Genomic_DNA"/>
</dbReference>
<comment type="caution">
    <text evidence="1">The sequence shown here is derived from an EMBL/GenBank/DDBJ whole genome shotgun (WGS) entry which is preliminary data.</text>
</comment>
<evidence type="ECO:0000313" key="1">
    <source>
        <dbReference type="EMBL" id="KAK8005973.1"/>
    </source>
</evidence>
<name>A0ABR1R989_9PEZI</name>
<proteinExistence type="predicted"/>
<gene>
    <name evidence="1" type="ORF">PG991_012270</name>
</gene>
<organism evidence="1 2">
    <name type="scientific">Apiospora marii</name>
    <dbReference type="NCBI Taxonomy" id="335849"/>
    <lineage>
        <taxon>Eukaryota</taxon>
        <taxon>Fungi</taxon>
        <taxon>Dikarya</taxon>
        <taxon>Ascomycota</taxon>
        <taxon>Pezizomycotina</taxon>
        <taxon>Sordariomycetes</taxon>
        <taxon>Xylariomycetidae</taxon>
        <taxon>Amphisphaeriales</taxon>
        <taxon>Apiosporaceae</taxon>
        <taxon>Apiospora</taxon>
    </lineage>
</organism>
<sequence>MAGPNENCAERFRLCYFADAYYGSRPSWPAENAPPTVIEVPHDPDSRFVLTLEIQTSLSAPDAESPFCIDESATEDEAKPALTGYIDAAFVLTERAPIEPGGDLSSGSYAVTTGATHSQQLAHYHYHTDYADLVSELSEEGGPEFVARGLVIAGESDEPSVDDKAAVVGHVGTILSGVLGQAIGKPGEEDTGEVVGSTSADVLKRDLGAALENFTYETYLDATSGAIAQVQDLSQDYEKQYRVAPGASRYSQRNRLAKRET</sequence>
<reference evidence="1 2" key="1">
    <citation type="submission" date="2023-01" db="EMBL/GenBank/DDBJ databases">
        <title>Analysis of 21 Apiospora genomes using comparative genomics revels a genus with tremendous synthesis potential of carbohydrate active enzymes and secondary metabolites.</title>
        <authorList>
            <person name="Sorensen T."/>
        </authorList>
    </citation>
    <scope>NUCLEOTIDE SEQUENCE [LARGE SCALE GENOMIC DNA]</scope>
    <source>
        <strain evidence="1 2">CBS 20057</strain>
    </source>
</reference>
<evidence type="ECO:0000313" key="2">
    <source>
        <dbReference type="Proteomes" id="UP001396898"/>
    </source>
</evidence>
<accession>A0ABR1R989</accession>